<organism evidence="6 7">
    <name type="scientific">Hyalella azteca</name>
    <name type="common">Amphipod</name>
    <dbReference type="NCBI Taxonomy" id="294128"/>
    <lineage>
        <taxon>Eukaryota</taxon>
        <taxon>Metazoa</taxon>
        <taxon>Ecdysozoa</taxon>
        <taxon>Arthropoda</taxon>
        <taxon>Crustacea</taxon>
        <taxon>Multicrustacea</taxon>
        <taxon>Malacostraca</taxon>
        <taxon>Eumalacostraca</taxon>
        <taxon>Peracarida</taxon>
        <taxon>Amphipoda</taxon>
        <taxon>Senticaudata</taxon>
        <taxon>Talitrida</taxon>
        <taxon>Talitroidea</taxon>
        <taxon>Hyalellidae</taxon>
        <taxon>Hyalella</taxon>
    </lineage>
</organism>
<evidence type="ECO:0000256" key="1">
    <source>
        <dbReference type="ARBA" id="ARBA00008590"/>
    </source>
</evidence>
<feature type="domain" description="Phosphofurin acidic cluster sorting protein 1/2 N-terminal C2" evidence="5">
    <location>
        <begin position="19"/>
        <end position="99"/>
    </location>
</feature>
<evidence type="ECO:0000313" key="6">
    <source>
        <dbReference type="Proteomes" id="UP000694843"/>
    </source>
</evidence>
<dbReference type="Pfam" id="PF25332">
    <property type="entry name" value="C2_PACS_N"/>
    <property type="match status" value="1"/>
</dbReference>
<feature type="domain" description="Phosphofurin acidic cluster sorting protein 1/2 C-terminal" evidence="4">
    <location>
        <begin position="799"/>
        <end position="886"/>
    </location>
</feature>
<keyword evidence="6" id="KW-1185">Reference proteome</keyword>
<dbReference type="OMA" id="AKNQNTM"/>
<evidence type="ECO:0000256" key="3">
    <source>
        <dbReference type="SAM" id="MobiDB-lite"/>
    </source>
</evidence>
<dbReference type="PANTHER" id="PTHR13280:SF17">
    <property type="entry name" value="KRUEPPEL TARGET AT 95D, ISOFORM A"/>
    <property type="match status" value="1"/>
</dbReference>
<dbReference type="Proteomes" id="UP000694843">
    <property type="component" value="Unplaced"/>
</dbReference>
<feature type="region of interest" description="Disordered" evidence="3">
    <location>
        <begin position="715"/>
        <end position="780"/>
    </location>
</feature>
<feature type="compositionally biased region" description="Low complexity" evidence="3">
    <location>
        <begin position="667"/>
        <end position="688"/>
    </location>
</feature>
<feature type="compositionally biased region" description="Basic and acidic residues" evidence="3">
    <location>
        <begin position="326"/>
        <end position="336"/>
    </location>
</feature>
<feature type="region of interest" description="Disordered" evidence="3">
    <location>
        <begin position="377"/>
        <end position="412"/>
    </location>
</feature>
<feature type="region of interest" description="Disordered" evidence="3">
    <location>
        <begin position="255"/>
        <end position="277"/>
    </location>
</feature>
<dbReference type="AlphaFoldDB" id="A0A979FR42"/>
<feature type="compositionally biased region" description="Polar residues" evidence="3">
    <location>
        <begin position="763"/>
        <end position="780"/>
    </location>
</feature>
<dbReference type="PANTHER" id="PTHR13280">
    <property type="entry name" value="PHOSPHOFURIN ACIDIC CLUSTER SORTING PROTEIN"/>
    <property type="match status" value="1"/>
</dbReference>
<sequence length="897" mass="95160">MAERQNILSNFGLKPVPMSMKLFATGDMDKTPANCIPRLCNVTITHLVLLSPTVSSDLSSVLLAVKMHSSKRTLRSNEMPLSPTGALDTDLQLCYSLQVLQRPQDQELDLYAQGKDKGQPVARVTLEALSSQPVECDDSADARIMKNFLADNPGDYPTARQRNLKQRFVALLKKIKVPEALQAYETDPDLDPRADVPVDPDDIEYLMNELEDLSDSGNEVDTLSISSTPKPSLRPYFSSTRSLLLQDPAIERPILEHGSDSDHPDTYTDAEQSDPQAGGDVLLHEATCCSSEGGASSPPTAHKLSSPDNTGNSNGSGAKNNVSDKSVADKPADKTFNKSSHKSSKSVGGAAGTVFASVVSSAGVGKSDKRSAAAASSASAVTTSSHRQDAGLGQEPLVGKCSPSTVGPGGQTARKGLQELLATLLPPDDCKLPPALILIDASPEGSESSNSGHQSLAAVIRLCYNVRSESSNSGHQSLAAALSGAGLSVVTTTSAADVRATVQHIINKLQKFCNSNAKAPGPMKVVMVGSDPYINSVLRPYVTDFSLRPPDFLNHIRFLIVPLGGVSSLAKYLGSVDSRYGASFVSECWREARDRWEPQDVTEAVNRINRYLTHALSTLHLPIAEAMLTYKDKGNDNESSQTFIPFLTDVRLGSGDVTSTSIDLDDVPVMPSSTVSSTATSSQPSSSTNLVNLASTPPSLTAGFGGSGNPAGFNSASAAATSANSSGGGSALVGSTGSSPGMGSVLSSSQGIPIHGADKTSRENTVTPPSSPNINTFHLPSTRTMSESEMCIRDSSRDAPVSGLTFSYATKENKKRIMRLGKKKERERESESRRDVVDGVTRVLASTKSTPVTVTIDSVEWPNVKFFQLSSQWQTQVKTFPVCLFNLQSSNFGGDKI</sequence>
<feature type="compositionally biased region" description="Low complexity" evidence="3">
    <location>
        <begin position="715"/>
        <end position="725"/>
    </location>
</feature>
<evidence type="ECO:0000256" key="2">
    <source>
        <dbReference type="ARBA" id="ARBA00022553"/>
    </source>
</evidence>
<feature type="region of interest" description="Disordered" evidence="3">
    <location>
        <begin position="661"/>
        <end position="694"/>
    </location>
</feature>
<dbReference type="KEGG" id="hazt:108679762"/>
<dbReference type="GO" id="GO:0072659">
    <property type="term" value="P:protein localization to plasma membrane"/>
    <property type="evidence" value="ECO:0007669"/>
    <property type="project" value="TreeGrafter"/>
</dbReference>
<feature type="region of interest" description="Disordered" evidence="3">
    <location>
        <begin position="213"/>
        <end position="232"/>
    </location>
</feature>
<comment type="similarity">
    <text evidence="1">Belongs to the PACS family.</text>
</comment>
<reference evidence="7" key="1">
    <citation type="submission" date="2025-08" db="UniProtKB">
        <authorList>
            <consortium name="RefSeq"/>
        </authorList>
    </citation>
    <scope>IDENTIFICATION</scope>
    <source>
        <tissue evidence="7">Whole organism</tissue>
    </source>
</reference>
<dbReference type="RefSeq" id="XP_047739583.1">
    <property type="nucleotide sequence ID" value="XM_047883627.1"/>
</dbReference>
<evidence type="ECO:0000259" key="4">
    <source>
        <dbReference type="Pfam" id="PF10254"/>
    </source>
</evidence>
<feature type="compositionally biased region" description="Polar residues" evidence="3">
    <location>
        <begin position="306"/>
        <end position="324"/>
    </location>
</feature>
<dbReference type="OrthoDB" id="28829at2759"/>
<feature type="compositionally biased region" description="Basic and acidic residues" evidence="3">
    <location>
        <begin position="255"/>
        <end position="266"/>
    </location>
</feature>
<dbReference type="GeneID" id="108679762"/>
<evidence type="ECO:0000259" key="5">
    <source>
        <dbReference type="Pfam" id="PF25332"/>
    </source>
</evidence>
<evidence type="ECO:0000313" key="7">
    <source>
        <dbReference type="RefSeq" id="XP_047739583.1"/>
    </source>
</evidence>
<dbReference type="InterPro" id="IPR057541">
    <property type="entry name" value="PACS1/2_N"/>
</dbReference>
<feature type="compositionally biased region" description="Polar residues" evidence="3">
    <location>
        <begin position="289"/>
        <end position="299"/>
    </location>
</feature>
<dbReference type="CTD" id="42843"/>
<accession>A0A979FR42</accession>
<dbReference type="Pfam" id="PF10254">
    <property type="entry name" value="Pacs-1"/>
    <property type="match status" value="2"/>
</dbReference>
<keyword evidence="2" id="KW-0597">Phosphoprotein</keyword>
<dbReference type="InterPro" id="IPR019381">
    <property type="entry name" value="PACS1/2_C"/>
</dbReference>
<name>A0A979FR42_HYAAZ</name>
<feature type="region of interest" description="Disordered" evidence="3">
    <location>
        <begin position="289"/>
        <end position="349"/>
    </location>
</feature>
<gene>
    <name evidence="7" type="primary">LOC108679762</name>
</gene>
<proteinExistence type="inferred from homology"/>
<feature type="domain" description="Phosphofurin acidic cluster sorting protein 1/2 C-terminal" evidence="4">
    <location>
        <begin position="471"/>
        <end position="699"/>
    </location>
</feature>
<feature type="compositionally biased region" description="Polar residues" evidence="3">
    <location>
        <begin position="215"/>
        <end position="230"/>
    </location>
</feature>
<protein>
    <submittedName>
        <fullName evidence="7">Phosphofurin acidic cluster sorting protein 2</fullName>
    </submittedName>
</protein>
<feature type="compositionally biased region" description="Low complexity" evidence="3">
    <location>
        <begin position="732"/>
        <end position="749"/>
    </location>
</feature>